<feature type="compositionally biased region" description="Low complexity" evidence="8">
    <location>
        <begin position="43"/>
        <end position="52"/>
    </location>
</feature>
<name>A0A9C7Q6Z3_9RHOD</name>
<evidence type="ECO:0000256" key="7">
    <source>
        <dbReference type="SAM" id="Coils"/>
    </source>
</evidence>
<reference evidence="10" key="1">
    <citation type="journal article" date="2022" name="Proc. Natl. Acad. Sci. U.S.A.">
        <title>Life cycle and functional genomics of the unicellular red alga Galdieria for elucidating algal and plant evolution and industrial use.</title>
        <authorList>
            <person name="Hirooka S."/>
            <person name="Itabashi T."/>
            <person name="Ichinose T.M."/>
            <person name="Onuma R."/>
            <person name="Fujiwara T."/>
            <person name="Yamashita S."/>
            <person name="Jong L.W."/>
            <person name="Tomita R."/>
            <person name="Iwane A.H."/>
            <person name="Miyagishima S.Y."/>
        </authorList>
    </citation>
    <scope>NUCLEOTIDE SEQUENCE</scope>
    <source>
        <strain evidence="10">NBRC 102759</strain>
    </source>
</reference>
<feature type="transmembrane region" description="Helical" evidence="9">
    <location>
        <begin position="528"/>
        <end position="547"/>
    </location>
</feature>
<evidence type="ECO:0000313" key="11">
    <source>
        <dbReference type="Proteomes" id="UP001061958"/>
    </source>
</evidence>
<dbReference type="Proteomes" id="UP001061958">
    <property type="component" value="Unassembled WGS sequence"/>
</dbReference>
<evidence type="ECO:0008006" key="12">
    <source>
        <dbReference type="Google" id="ProtNLM"/>
    </source>
</evidence>
<feature type="region of interest" description="Disordered" evidence="8">
    <location>
        <begin position="33"/>
        <end position="100"/>
    </location>
</feature>
<dbReference type="OrthoDB" id="248903at2759"/>
<accession>A0A9C7Q6Z3</accession>
<comment type="caution">
    <text evidence="10">The sequence shown here is derived from an EMBL/GenBank/DDBJ whole genome shotgun (WGS) entry which is preliminary data.</text>
</comment>
<keyword evidence="11" id="KW-1185">Reference proteome</keyword>
<feature type="coiled-coil region" evidence="7">
    <location>
        <begin position="130"/>
        <end position="278"/>
    </location>
</feature>
<dbReference type="GO" id="GO:0007030">
    <property type="term" value="P:Golgi organization"/>
    <property type="evidence" value="ECO:0007669"/>
    <property type="project" value="InterPro"/>
</dbReference>
<evidence type="ECO:0000256" key="1">
    <source>
        <dbReference type="ARBA" id="ARBA00004194"/>
    </source>
</evidence>
<evidence type="ECO:0000256" key="4">
    <source>
        <dbReference type="ARBA" id="ARBA00023034"/>
    </source>
</evidence>
<evidence type="ECO:0000256" key="6">
    <source>
        <dbReference type="ARBA" id="ARBA00023136"/>
    </source>
</evidence>
<keyword evidence="2 9" id="KW-0812">Transmembrane</keyword>
<dbReference type="SUPFAM" id="SSF57997">
    <property type="entry name" value="Tropomyosin"/>
    <property type="match status" value="1"/>
</dbReference>
<keyword evidence="6 9" id="KW-0472">Membrane</keyword>
<feature type="compositionally biased region" description="Polar residues" evidence="8">
    <location>
        <begin position="62"/>
        <end position="95"/>
    </location>
</feature>
<dbReference type="GO" id="GO:0000301">
    <property type="term" value="P:retrograde transport, vesicle recycling within Golgi"/>
    <property type="evidence" value="ECO:0007669"/>
    <property type="project" value="TreeGrafter"/>
</dbReference>
<evidence type="ECO:0000256" key="3">
    <source>
        <dbReference type="ARBA" id="ARBA00022989"/>
    </source>
</evidence>
<evidence type="ECO:0000256" key="5">
    <source>
        <dbReference type="ARBA" id="ARBA00023054"/>
    </source>
</evidence>
<dbReference type="GO" id="GO:0031985">
    <property type="term" value="C:Golgi cisterna"/>
    <property type="evidence" value="ECO:0007669"/>
    <property type="project" value="TreeGrafter"/>
</dbReference>
<dbReference type="EMBL" id="BQMJ01000077">
    <property type="protein sequence ID" value="GJQ15901.1"/>
    <property type="molecule type" value="Genomic_DNA"/>
</dbReference>
<organism evidence="10 11">
    <name type="scientific">Galdieria partita</name>
    <dbReference type="NCBI Taxonomy" id="83374"/>
    <lineage>
        <taxon>Eukaryota</taxon>
        <taxon>Rhodophyta</taxon>
        <taxon>Bangiophyceae</taxon>
        <taxon>Galdieriales</taxon>
        <taxon>Galdieriaceae</taxon>
        <taxon>Galdieria</taxon>
    </lineage>
</organism>
<feature type="coiled-coil region" evidence="7">
    <location>
        <begin position="411"/>
        <end position="452"/>
    </location>
</feature>
<gene>
    <name evidence="10" type="ORF">GpartN1_g7692.t1</name>
</gene>
<protein>
    <recommendedName>
        <fullName evidence="12">Golgin-84</fullName>
    </recommendedName>
</protein>
<dbReference type="AlphaFoldDB" id="A0A9C7Q6Z3"/>
<evidence type="ECO:0000313" key="10">
    <source>
        <dbReference type="EMBL" id="GJQ15901.1"/>
    </source>
</evidence>
<proteinExistence type="predicted"/>
<keyword evidence="4" id="KW-0333">Golgi apparatus</keyword>
<dbReference type="PANTHER" id="PTHR13815">
    <property type="entry name" value="GOLGIN-84"/>
    <property type="match status" value="1"/>
</dbReference>
<comment type="subcellular location">
    <subcellularLocation>
        <location evidence="1">Golgi apparatus membrane</location>
        <topology evidence="1">Single-pass membrane protein</topology>
    </subcellularLocation>
</comment>
<dbReference type="InterPro" id="IPR019177">
    <property type="entry name" value="Golgin_subfamily_A_member_5"/>
</dbReference>
<dbReference type="GO" id="GO:0000139">
    <property type="term" value="C:Golgi membrane"/>
    <property type="evidence" value="ECO:0007669"/>
    <property type="project" value="UniProtKB-SubCell"/>
</dbReference>
<keyword evidence="5 7" id="KW-0175">Coiled coil</keyword>
<dbReference type="Pfam" id="PF09787">
    <property type="entry name" value="Golgin_A5"/>
    <property type="match status" value="1"/>
</dbReference>
<sequence length="558" mass="66223">MSFIQRTLKKAEDFLESFDENVANYSRKVALESSEWEDDENDSTPSLPPSSLHQHSEKYGATLQNNNSLENNTSSKYTETDNNTQTSVYRTQPPSKETDDEFTDIAFVTDDAKVVSSFRREGRQSDSFRYNELKNQLAQVTKERNGYARQLQKAKELLEELQFELGEERKRYRQLEEEKNEQIWKLERKVEQFDWQLQQLGREKEDAIEAYKVALAELEERMKQLTEECTSWQQKANQLQEELERKTQEQQDLNFSVHEEIRRLSEELEKEKTSHQATTSAYQEKAHEWEAQFFAFQEREAELEKNLFMEQQENKNLASRIQELEYHLEMETSRSTQVQQKLENIQNYSTWDAEKQAWMERVDWLSQQLEERDEKINRLERQWTTFQEQAEAHLHAVPSDTVTSKETRPFVPMVEENIQVLEDKLKQMTDSLLEKQNQIESLRSTARVLSSQLDTERRRASQLEAMTVDSMQRNNTSGYSTGDWNLSESSNYRPLRIRRAPRIVQKLLKVLDRFLALCLLILRREPLIRFSLFVYIFLMNIFFILSLSSSNSYSVRFS</sequence>
<evidence type="ECO:0000256" key="8">
    <source>
        <dbReference type="SAM" id="MobiDB-lite"/>
    </source>
</evidence>
<reference evidence="10" key="2">
    <citation type="submission" date="2022-01" db="EMBL/GenBank/DDBJ databases">
        <authorList>
            <person name="Hirooka S."/>
            <person name="Miyagishima S.Y."/>
        </authorList>
    </citation>
    <scope>NUCLEOTIDE SEQUENCE</scope>
    <source>
        <strain evidence="10">NBRC 102759</strain>
    </source>
</reference>
<evidence type="ECO:0000256" key="2">
    <source>
        <dbReference type="ARBA" id="ARBA00022692"/>
    </source>
</evidence>
<dbReference type="PANTHER" id="PTHR13815:SF7">
    <property type="entry name" value="GOLGIN SUBFAMILY A MEMBER 5"/>
    <property type="match status" value="1"/>
</dbReference>
<evidence type="ECO:0000256" key="9">
    <source>
        <dbReference type="SAM" id="Phobius"/>
    </source>
</evidence>
<keyword evidence="3 9" id="KW-1133">Transmembrane helix</keyword>